<dbReference type="InterPro" id="IPR045313">
    <property type="entry name" value="CBR1-like"/>
</dbReference>
<organism evidence="5 6">
    <name type="scientific">Chitinophaga ginsengisoli</name>
    <dbReference type="NCBI Taxonomy" id="363837"/>
    <lineage>
        <taxon>Bacteria</taxon>
        <taxon>Pseudomonadati</taxon>
        <taxon>Bacteroidota</taxon>
        <taxon>Chitinophagia</taxon>
        <taxon>Chitinophagales</taxon>
        <taxon>Chitinophagaceae</taxon>
        <taxon>Chitinophaga</taxon>
    </lineage>
</organism>
<evidence type="ECO:0000256" key="2">
    <source>
        <dbReference type="ARBA" id="ARBA00022857"/>
    </source>
</evidence>
<accession>A0A2P8FUE0</accession>
<keyword evidence="6" id="KW-1185">Reference proteome</keyword>
<dbReference type="RefSeq" id="WP_106604627.1">
    <property type="nucleotide sequence ID" value="NZ_PYGK01000013.1"/>
</dbReference>
<sequence length="240" mass="25854">MKNILVTGGNKGIGFEVVKQMAQLGYYVYLGSRDEHNGLSAVDKLKNAGLTNIEFLKIDVSDLDSVRQAVSVLQSKVDALDILINNAGIAGKQPQNISACDIAEVKAIFNTNYFGVIQTTQQFLPLLKKATLPVIVNVSSELGSLSMQTAEGRNANWDNFHAYGASKTTLNTFTINLAQEMRGTKFKINSVTPGYTATDLNNFAGFKTAAQGAAPIVKLATIGEDGPTGQFFCHEGTIQW</sequence>
<comment type="caution">
    <text evidence="5">The sequence shown here is derived from an EMBL/GenBank/DDBJ whole genome shotgun (WGS) entry which is preliminary data.</text>
</comment>
<keyword evidence="3" id="KW-0560">Oxidoreductase</keyword>
<dbReference type="SUPFAM" id="SSF51735">
    <property type="entry name" value="NAD(P)-binding Rossmann-fold domains"/>
    <property type="match status" value="1"/>
</dbReference>
<dbReference type="AlphaFoldDB" id="A0A2P8FUE0"/>
<dbReference type="Proteomes" id="UP000240978">
    <property type="component" value="Unassembled WGS sequence"/>
</dbReference>
<dbReference type="GO" id="GO:0016616">
    <property type="term" value="F:oxidoreductase activity, acting on the CH-OH group of donors, NAD or NADP as acceptor"/>
    <property type="evidence" value="ECO:0007669"/>
    <property type="project" value="InterPro"/>
</dbReference>
<proteinExistence type="inferred from homology"/>
<dbReference type="PANTHER" id="PTHR43490">
    <property type="entry name" value="(+)-NEOMENTHOL DEHYDROGENASE"/>
    <property type="match status" value="1"/>
</dbReference>
<reference evidence="5 6" key="1">
    <citation type="submission" date="2018-03" db="EMBL/GenBank/DDBJ databases">
        <title>Genomic Encyclopedia of Archaeal and Bacterial Type Strains, Phase II (KMG-II): from individual species to whole genera.</title>
        <authorList>
            <person name="Goeker M."/>
        </authorList>
    </citation>
    <scope>NUCLEOTIDE SEQUENCE [LARGE SCALE GENOMIC DNA]</scope>
    <source>
        <strain evidence="5 6">DSM 18107</strain>
    </source>
</reference>
<dbReference type="OrthoDB" id="5786478at2"/>
<keyword evidence="2" id="KW-0521">NADP</keyword>
<dbReference type="Gene3D" id="3.40.50.720">
    <property type="entry name" value="NAD(P)-binding Rossmann-like Domain"/>
    <property type="match status" value="1"/>
</dbReference>
<evidence type="ECO:0000313" key="5">
    <source>
        <dbReference type="EMBL" id="PSL25343.1"/>
    </source>
</evidence>
<dbReference type="PRINTS" id="PR00080">
    <property type="entry name" value="SDRFAMILY"/>
</dbReference>
<dbReference type="InterPro" id="IPR036291">
    <property type="entry name" value="NAD(P)-bd_dom_sf"/>
</dbReference>
<dbReference type="CDD" id="cd05324">
    <property type="entry name" value="carb_red_PTCR-like_SDR_c"/>
    <property type="match status" value="1"/>
</dbReference>
<dbReference type="EMBL" id="PYGK01000013">
    <property type="protein sequence ID" value="PSL25343.1"/>
    <property type="molecule type" value="Genomic_DNA"/>
</dbReference>
<evidence type="ECO:0000256" key="4">
    <source>
        <dbReference type="RuleBase" id="RU000363"/>
    </source>
</evidence>
<name>A0A2P8FUE0_9BACT</name>
<comment type="similarity">
    <text evidence="1 4">Belongs to the short-chain dehydrogenases/reductases (SDR) family.</text>
</comment>
<gene>
    <name evidence="5" type="ORF">CLV42_11324</name>
</gene>
<dbReference type="PANTHER" id="PTHR43490:SF99">
    <property type="entry name" value="SHORT-CHAIN DEHYDROGENASE_REDUCTASE"/>
    <property type="match status" value="1"/>
</dbReference>
<protein>
    <submittedName>
        <fullName evidence="5">NAD(P)-dependent dehydrogenase (Short-subunit alcohol dehydrogenase family)</fullName>
    </submittedName>
</protein>
<evidence type="ECO:0000256" key="1">
    <source>
        <dbReference type="ARBA" id="ARBA00006484"/>
    </source>
</evidence>
<dbReference type="PRINTS" id="PR00081">
    <property type="entry name" value="GDHRDH"/>
</dbReference>
<dbReference type="InterPro" id="IPR002347">
    <property type="entry name" value="SDR_fam"/>
</dbReference>
<evidence type="ECO:0000313" key="6">
    <source>
        <dbReference type="Proteomes" id="UP000240978"/>
    </source>
</evidence>
<dbReference type="Pfam" id="PF00106">
    <property type="entry name" value="adh_short"/>
    <property type="match status" value="1"/>
</dbReference>
<evidence type="ECO:0000256" key="3">
    <source>
        <dbReference type="ARBA" id="ARBA00023002"/>
    </source>
</evidence>